<dbReference type="GO" id="GO:0016592">
    <property type="term" value="C:mediator complex"/>
    <property type="evidence" value="ECO:0007669"/>
    <property type="project" value="TreeGrafter"/>
</dbReference>
<dbReference type="Proteomes" id="UP000887565">
    <property type="component" value="Unplaced"/>
</dbReference>
<dbReference type="GO" id="GO:0045944">
    <property type="term" value="P:positive regulation of transcription by RNA polymerase II"/>
    <property type="evidence" value="ECO:0007669"/>
    <property type="project" value="TreeGrafter"/>
</dbReference>
<dbReference type="InterPro" id="IPR009053">
    <property type="entry name" value="Prefoldin"/>
</dbReference>
<evidence type="ECO:0000256" key="1">
    <source>
        <dbReference type="ARBA" id="ARBA00011695"/>
    </source>
</evidence>
<sequence length="172" mass="20142">MAFNEKVLAYEAFLNEKLRHDLKIVMDQRDSVYEEVAEYMILKQTIEKLKRSNFQEANVGENMKTQMDIGCSFYVQAVIPDPKRICVKIGYGFFAEFTLDEALPFIDKKVEFMNQKVENLTHQVCSIKAKIKIVLENFFTCVLPHDSKFKNMAYGWRIKTPSGLEDQHVEHY</sequence>
<protein>
    <submittedName>
        <fullName evidence="3">Protein UXT</fullName>
    </submittedName>
</protein>
<name>A0A915KGX2_ROMCU</name>
<dbReference type="CDD" id="cd23158">
    <property type="entry name" value="Prefoldin_UXT"/>
    <property type="match status" value="1"/>
</dbReference>
<keyword evidence="2" id="KW-1185">Reference proteome</keyword>
<dbReference type="NCBIfam" id="TIGR00293">
    <property type="entry name" value="prefoldin subunit alpha"/>
    <property type="match status" value="1"/>
</dbReference>
<evidence type="ECO:0000313" key="2">
    <source>
        <dbReference type="Proteomes" id="UP000887565"/>
    </source>
</evidence>
<accession>A0A915KGX2</accession>
<dbReference type="Pfam" id="PF02996">
    <property type="entry name" value="Prefoldin"/>
    <property type="match status" value="1"/>
</dbReference>
<dbReference type="WBParaSite" id="nRc.2.0.1.t37199-RA">
    <property type="protein sequence ID" value="nRc.2.0.1.t37199-RA"/>
    <property type="gene ID" value="nRc.2.0.1.g37199"/>
</dbReference>
<dbReference type="PANTHER" id="PTHR13345:SF9">
    <property type="entry name" value="PROTEIN UXT"/>
    <property type="match status" value="1"/>
</dbReference>
<reference evidence="3" key="1">
    <citation type="submission" date="2022-11" db="UniProtKB">
        <authorList>
            <consortium name="WormBaseParasite"/>
        </authorList>
    </citation>
    <scope>IDENTIFICATION</scope>
</reference>
<dbReference type="PANTHER" id="PTHR13345">
    <property type="entry name" value="MEDIATOR OF RNA POLYMERASE II TRANSCRIPTION SUBUNIT 10"/>
    <property type="match status" value="1"/>
</dbReference>
<proteinExistence type="predicted"/>
<dbReference type="SUPFAM" id="SSF46579">
    <property type="entry name" value="Prefoldin"/>
    <property type="match status" value="1"/>
</dbReference>
<dbReference type="InterPro" id="IPR004127">
    <property type="entry name" value="Prefoldin_subunit_alpha"/>
</dbReference>
<dbReference type="Gene3D" id="1.10.287.370">
    <property type="match status" value="1"/>
</dbReference>
<dbReference type="AlphaFoldDB" id="A0A915KGX2"/>
<comment type="subunit">
    <text evidence="1">Heterohexamer of two PFD-alpha type and four PFD-beta type subunits.</text>
</comment>
<dbReference type="OMA" id="CNFFMEA"/>
<dbReference type="GO" id="GO:0003714">
    <property type="term" value="F:transcription corepressor activity"/>
    <property type="evidence" value="ECO:0007669"/>
    <property type="project" value="TreeGrafter"/>
</dbReference>
<organism evidence="2 3">
    <name type="scientific">Romanomermis culicivorax</name>
    <name type="common">Nematode worm</name>
    <dbReference type="NCBI Taxonomy" id="13658"/>
    <lineage>
        <taxon>Eukaryota</taxon>
        <taxon>Metazoa</taxon>
        <taxon>Ecdysozoa</taxon>
        <taxon>Nematoda</taxon>
        <taxon>Enoplea</taxon>
        <taxon>Dorylaimia</taxon>
        <taxon>Mermithida</taxon>
        <taxon>Mermithoidea</taxon>
        <taxon>Mermithidae</taxon>
        <taxon>Romanomermis</taxon>
    </lineage>
</organism>
<evidence type="ECO:0000313" key="3">
    <source>
        <dbReference type="WBParaSite" id="nRc.2.0.1.t37199-RA"/>
    </source>
</evidence>